<sequence>MAVFLCIKMRFIMAYNIPNGSRVYVASKYGKDVEFTAASNATEAVLSVAASSGIKAGDVVLITSGWKQMSGVFRVKSAENTSITLDGVDTTDTERFPIGGGKGTLKSVQEWEVMPQVMTLSTEGGEQQTQEIQFLEDEQAETVDTYKSGIVQVYTFAHDAKLPIRGLLMSLDDTKQLTAIRFYNKRAGEDRYYSASVSFQRVPNTAINEVENVSARFSLKSDMQIYTTA</sequence>
<dbReference type="InterPro" id="IPR014918">
    <property type="entry name" value="Phage_tail_3"/>
</dbReference>
<dbReference type="Pfam" id="PF08813">
    <property type="entry name" value="Phage_tail_3"/>
    <property type="match status" value="1"/>
</dbReference>
<organism evidence="1 2">
    <name type="scientific">Providencia alcalifaciens DSM 30120</name>
    <dbReference type="NCBI Taxonomy" id="520999"/>
    <lineage>
        <taxon>Bacteria</taxon>
        <taxon>Pseudomonadati</taxon>
        <taxon>Pseudomonadota</taxon>
        <taxon>Gammaproteobacteria</taxon>
        <taxon>Enterobacterales</taxon>
        <taxon>Morganellaceae</taxon>
        <taxon>Providencia</taxon>
    </lineage>
</organism>
<evidence type="ECO:0000313" key="2">
    <source>
        <dbReference type="Proteomes" id="UP000003729"/>
    </source>
</evidence>
<name>B6XG24_9GAMM</name>
<proteinExistence type="predicted"/>
<evidence type="ECO:0000313" key="1">
    <source>
        <dbReference type="EMBL" id="EEB45660.1"/>
    </source>
</evidence>
<dbReference type="eggNOG" id="COG5492">
    <property type="taxonomic scope" value="Bacteria"/>
</dbReference>
<comment type="caution">
    <text evidence="1">The sequence shown here is derived from an EMBL/GenBank/DDBJ whole genome shotgun (WGS) entry which is preliminary data.</text>
</comment>
<reference evidence="1 2" key="1">
    <citation type="submission" date="2008-10" db="EMBL/GenBank/DDBJ databases">
        <title>Draft genome sequence of Providencia alcalifaciens (DSM 30120).</title>
        <authorList>
            <person name="Sudarsanam P."/>
            <person name="Ley R."/>
            <person name="Guruge J."/>
            <person name="Turnbaugh P.J."/>
            <person name="Mahowald M."/>
            <person name="Liep D."/>
            <person name="Gordon J."/>
        </authorList>
    </citation>
    <scope>NUCLEOTIDE SEQUENCE [LARGE SCALE GENOMIC DNA]</scope>
    <source>
        <strain evidence="1 2">DSM 30120</strain>
    </source>
</reference>
<gene>
    <name evidence="1" type="ORF">PROVALCAL_02309</name>
</gene>
<dbReference type="AlphaFoldDB" id="B6XG24"/>
<dbReference type="EMBL" id="ABXW01000048">
    <property type="protein sequence ID" value="EEB45660.1"/>
    <property type="molecule type" value="Genomic_DNA"/>
</dbReference>
<reference evidence="1 2" key="2">
    <citation type="submission" date="2008-10" db="EMBL/GenBank/DDBJ databases">
        <authorList>
            <person name="Fulton L."/>
            <person name="Clifton S."/>
            <person name="Fulton B."/>
            <person name="Xu J."/>
            <person name="Minx P."/>
            <person name="Pepin K.H."/>
            <person name="Johnson M."/>
            <person name="Bhonagiri V."/>
            <person name="Nash W.E."/>
            <person name="Mardis E.R."/>
            <person name="Wilson R.K."/>
        </authorList>
    </citation>
    <scope>NUCLEOTIDE SEQUENCE [LARGE SCALE GENOMIC DNA]</scope>
    <source>
        <strain evidence="1 2">DSM 30120</strain>
    </source>
</reference>
<protein>
    <submittedName>
        <fullName evidence="1">Phage tail protein</fullName>
    </submittedName>
</protein>
<dbReference type="Proteomes" id="UP000003729">
    <property type="component" value="Unassembled WGS sequence"/>
</dbReference>
<accession>B6XG24</accession>